<evidence type="ECO:0000313" key="2">
    <source>
        <dbReference type="Proteomes" id="UP000076612"/>
    </source>
</evidence>
<sequence length="93" mass="10332">MAHELTDDELMELVVQPAIDRIFREGELDSVTLTREDDGSLLAEFTAGDEQAGSWLRTPGVEITVEDLAEQVFSDLQDFVAQSSFGWGELRGE</sequence>
<dbReference type="EMBL" id="LQQR01000064">
    <property type="protein sequence ID" value="KZE11168.1"/>
    <property type="molecule type" value="Genomic_DNA"/>
</dbReference>
<reference evidence="2" key="1">
    <citation type="submission" date="2016-01" db="EMBL/GenBank/DDBJ databases">
        <title>Draft genome of Chromobacterium sp. F49.</title>
        <authorList>
            <person name="Hong K.W."/>
        </authorList>
    </citation>
    <scope>NUCLEOTIDE SEQUENCE [LARGE SCALE GENOMIC DNA]</scope>
    <source>
        <strain evidence="2">M40</strain>
    </source>
</reference>
<organism evidence="1 2">
    <name type="scientific">Brevibacterium casei</name>
    <dbReference type="NCBI Taxonomy" id="33889"/>
    <lineage>
        <taxon>Bacteria</taxon>
        <taxon>Bacillati</taxon>
        <taxon>Actinomycetota</taxon>
        <taxon>Actinomycetes</taxon>
        <taxon>Micrococcales</taxon>
        <taxon>Brevibacteriaceae</taxon>
        <taxon>Brevibacterium</taxon>
    </lineage>
</organism>
<dbReference type="Proteomes" id="UP000076612">
    <property type="component" value="Unassembled WGS sequence"/>
</dbReference>
<gene>
    <name evidence="1" type="ORF">AVW13_16840</name>
</gene>
<accession>A0AB34XQ42</accession>
<protein>
    <submittedName>
        <fullName evidence="1">Uncharacterized protein</fullName>
    </submittedName>
</protein>
<evidence type="ECO:0000313" key="1">
    <source>
        <dbReference type="EMBL" id="KZE11168.1"/>
    </source>
</evidence>
<name>A0AB34XQ42_9MICO</name>
<dbReference type="AlphaFoldDB" id="A0AB34XQ42"/>
<comment type="caution">
    <text evidence="1">The sequence shown here is derived from an EMBL/GenBank/DDBJ whole genome shotgun (WGS) entry which is preliminary data.</text>
</comment>
<proteinExistence type="predicted"/>